<reference evidence="2" key="1">
    <citation type="submission" date="2014-09" db="EMBL/GenBank/DDBJ databases">
        <authorList>
            <person name="Magalhaes I.L.F."/>
            <person name="Oliveira U."/>
            <person name="Santos F.R."/>
            <person name="Vidigal T.H.D.A."/>
            <person name="Brescovit A.D."/>
            <person name="Santos A.J."/>
        </authorList>
    </citation>
    <scope>NUCLEOTIDE SEQUENCE</scope>
    <source>
        <tissue evidence="2">Shoot tissue taken approximately 20 cm above the soil surface</tissue>
    </source>
</reference>
<proteinExistence type="predicted"/>
<evidence type="ECO:0000256" key="1">
    <source>
        <dbReference type="SAM" id="Phobius"/>
    </source>
</evidence>
<keyword evidence="1" id="KW-0812">Transmembrane</keyword>
<feature type="transmembrane region" description="Helical" evidence="1">
    <location>
        <begin position="23"/>
        <end position="42"/>
    </location>
</feature>
<dbReference type="AlphaFoldDB" id="A0A0A9CI65"/>
<keyword evidence="1" id="KW-0472">Membrane</keyword>
<keyword evidence="1" id="KW-1133">Transmembrane helix</keyword>
<name>A0A0A9CI65_ARUDO</name>
<sequence>MSDEVTIIPHNKMRLPQKLRQRFPPFVGSTNTCICIFFVVNFSSDIRATKI</sequence>
<accession>A0A0A9CI65</accession>
<protein>
    <submittedName>
        <fullName evidence="2">Uncharacterized protein</fullName>
    </submittedName>
</protein>
<dbReference type="EMBL" id="GBRH01221891">
    <property type="protein sequence ID" value="JAD76004.1"/>
    <property type="molecule type" value="Transcribed_RNA"/>
</dbReference>
<reference evidence="2" key="2">
    <citation type="journal article" date="2015" name="Data Brief">
        <title>Shoot transcriptome of the giant reed, Arundo donax.</title>
        <authorList>
            <person name="Barrero R.A."/>
            <person name="Guerrero F.D."/>
            <person name="Moolhuijzen P."/>
            <person name="Goolsby J.A."/>
            <person name="Tidwell J."/>
            <person name="Bellgard S.E."/>
            <person name="Bellgard M.I."/>
        </authorList>
    </citation>
    <scope>NUCLEOTIDE SEQUENCE</scope>
    <source>
        <tissue evidence="2">Shoot tissue taken approximately 20 cm above the soil surface</tissue>
    </source>
</reference>
<evidence type="ECO:0000313" key="2">
    <source>
        <dbReference type="EMBL" id="JAD76004.1"/>
    </source>
</evidence>
<organism evidence="2">
    <name type="scientific">Arundo donax</name>
    <name type="common">Giant reed</name>
    <name type="synonym">Donax arundinaceus</name>
    <dbReference type="NCBI Taxonomy" id="35708"/>
    <lineage>
        <taxon>Eukaryota</taxon>
        <taxon>Viridiplantae</taxon>
        <taxon>Streptophyta</taxon>
        <taxon>Embryophyta</taxon>
        <taxon>Tracheophyta</taxon>
        <taxon>Spermatophyta</taxon>
        <taxon>Magnoliopsida</taxon>
        <taxon>Liliopsida</taxon>
        <taxon>Poales</taxon>
        <taxon>Poaceae</taxon>
        <taxon>PACMAD clade</taxon>
        <taxon>Arundinoideae</taxon>
        <taxon>Arundineae</taxon>
        <taxon>Arundo</taxon>
    </lineage>
</organism>